<keyword evidence="4" id="KW-0067">ATP-binding</keyword>
<feature type="domain" description="Helicase ATP-binding" evidence="6">
    <location>
        <begin position="684"/>
        <end position="857"/>
    </location>
</feature>
<dbReference type="Proteomes" id="UP001055172">
    <property type="component" value="Unassembled WGS sequence"/>
</dbReference>
<organism evidence="8 9">
    <name type="scientific">Colletotrichum liriopes</name>
    <dbReference type="NCBI Taxonomy" id="708192"/>
    <lineage>
        <taxon>Eukaryota</taxon>
        <taxon>Fungi</taxon>
        <taxon>Dikarya</taxon>
        <taxon>Ascomycota</taxon>
        <taxon>Pezizomycotina</taxon>
        <taxon>Sordariomycetes</taxon>
        <taxon>Hypocreomycetidae</taxon>
        <taxon>Glomerellales</taxon>
        <taxon>Glomerellaceae</taxon>
        <taxon>Colletotrichum</taxon>
        <taxon>Colletotrichum spaethianum species complex</taxon>
    </lineage>
</organism>
<dbReference type="GO" id="GO:0004386">
    <property type="term" value="F:helicase activity"/>
    <property type="evidence" value="ECO:0007669"/>
    <property type="project" value="UniProtKB-KW"/>
</dbReference>
<dbReference type="GO" id="GO:0016787">
    <property type="term" value="F:hydrolase activity"/>
    <property type="evidence" value="ECO:0007669"/>
    <property type="project" value="UniProtKB-KW"/>
</dbReference>
<dbReference type="InterPro" id="IPR052431">
    <property type="entry name" value="SKI2_subfamily_helicases"/>
</dbReference>
<dbReference type="CDD" id="cd18025">
    <property type="entry name" value="DEXHc_DDX60"/>
    <property type="match status" value="1"/>
</dbReference>
<dbReference type="InterPro" id="IPR014001">
    <property type="entry name" value="Helicase_ATP-bd"/>
</dbReference>
<evidence type="ECO:0000313" key="9">
    <source>
        <dbReference type="Proteomes" id="UP001055172"/>
    </source>
</evidence>
<keyword evidence="3 8" id="KW-0347">Helicase</keyword>
<evidence type="ECO:0000256" key="3">
    <source>
        <dbReference type="ARBA" id="ARBA00022806"/>
    </source>
</evidence>
<comment type="caution">
    <text evidence="8">The sequence shown here is derived from an EMBL/GenBank/DDBJ whole genome shotgun (WGS) entry which is preliminary data.</text>
</comment>
<proteinExistence type="predicted"/>
<feature type="compositionally biased region" description="Polar residues" evidence="5">
    <location>
        <begin position="1611"/>
        <end position="1626"/>
    </location>
</feature>
<dbReference type="SUPFAM" id="SSF52540">
    <property type="entry name" value="P-loop containing nucleoside triphosphate hydrolases"/>
    <property type="match status" value="2"/>
</dbReference>
<feature type="domain" description="Helicase C-terminal" evidence="7">
    <location>
        <begin position="1097"/>
        <end position="1263"/>
    </location>
</feature>
<dbReference type="EMBL" id="BPPX01000042">
    <property type="protein sequence ID" value="GJC89533.1"/>
    <property type="molecule type" value="Genomic_DNA"/>
</dbReference>
<dbReference type="SMART" id="SM00490">
    <property type="entry name" value="HELICc"/>
    <property type="match status" value="1"/>
</dbReference>
<dbReference type="Pfam" id="PF00270">
    <property type="entry name" value="DEAD"/>
    <property type="match status" value="1"/>
</dbReference>
<dbReference type="PANTHER" id="PTHR44533">
    <property type="entry name" value="DEAD/H RNA HELICASE, PUTATIVE-RELATED"/>
    <property type="match status" value="1"/>
</dbReference>
<evidence type="ECO:0000256" key="4">
    <source>
        <dbReference type="ARBA" id="ARBA00022840"/>
    </source>
</evidence>
<feature type="region of interest" description="Disordered" evidence="5">
    <location>
        <begin position="1607"/>
        <end position="1679"/>
    </location>
</feature>
<reference evidence="8 9" key="1">
    <citation type="submission" date="2021-07" db="EMBL/GenBank/DDBJ databases">
        <title>Genome data of Colletotrichum spaethianum.</title>
        <authorList>
            <person name="Utami Y.D."/>
            <person name="Hiruma K."/>
        </authorList>
    </citation>
    <scope>NUCLEOTIDE SEQUENCE [LARGE SCALE GENOMIC DNA]</scope>
    <source>
        <strain evidence="8 9">MAFF 242679</strain>
    </source>
</reference>
<gene>
    <name evidence="8" type="ORF">ColLi_12371</name>
</gene>
<evidence type="ECO:0000256" key="2">
    <source>
        <dbReference type="ARBA" id="ARBA00022801"/>
    </source>
</evidence>
<dbReference type="InterPro" id="IPR011545">
    <property type="entry name" value="DEAD/DEAH_box_helicase_dom"/>
</dbReference>
<dbReference type="GO" id="GO:0005524">
    <property type="term" value="F:ATP binding"/>
    <property type="evidence" value="ECO:0007669"/>
    <property type="project" value="UniProtKB-KW"/>
</dbReference>
<dbReference type="InterPro" id="IPR059032">
    <property type="entry name" value="WHD_DDX60"/>
</dbReference>
<dbReference type="Pfam" id="PF00271">
    <property type="entry name" value="Helicase_C"/>
    <property type="match status" value="1"/>
</dbReference>
<keyword evidence="1" id="KW-0547">Nucleotide-binding</keyword>
<dbReference type="InterPro" id="IPR001650">
    <property type="entry name" value="Helicase_C-like"/>
</dbReference>
<feature type="compositionally biased region" description="Acidic residues" evidence="5">
    <location>
        <begin position="1642"/>
        <end position="1658"/>
    </location>
</feature>
<dbReference type="GO" id="GO:0005737">
    <property type="term" value="C:cytoplasm"/>
    <property type="evidence" value="ECO:0007669"/>
    <property type="project" value="TreeGrafter"/>
</dbReference>
<sequence>MSVPDEETIAALREWKKSLNPLRVDIVGDFAGKEMFAIHGESLVAHCIARDNVDYHVHAVEVFLSKLQDRGCNFHIIWFDSHRDLAVPPDALAKNAHKYLLTRAVLVEHLRHLQPASDTNPVNSDLDAPMSFVFPSIASAEFRQYTSQYYLHFVMLSHGRFSESRSNLETQFLIIMHLLAQHGYSLAFINDVEFRSSKKGQRQGRVNDAREEVAIVACASILSAKPTVVNEQRVAAFLAHIALLKHTRLSERSCASRSQQVEPSGYDEFLEDFSNIAATLVEQRATSEPGHTNWQVCDLVDGRLYHQVLDNIESFRLAIDIRSYTQAIRDLAGVDVQRYLQHSLIPSGSDSALRVAATRAAMPGSVLSFSHPVLDKYLAEINLETSSSPPSSTGLGSKIFQELTHWHNSKKHIDPKHASRRHLGYYARKKNQRYMADTIAYSASLTNASGKNINPESIVAKQEQAPVKTKTALTMQKRNKKQAGKSGKVKALEEAQKLKAEKTDTRSTAIVKNWDEKCRNFEREQSIKHYSKVVGYLANLSETDKQAIGGEVHLYVCKVLSLELICRTPSKPFSDAELSILAMVWSQVMDMRTLPLTTRTREQLKHLVTALKVPHSVLSDISSSLNRPLPFVSAYDISTSHVKVQTSGREFQLSHCGPYLERSFDSASDSRVPFSPDAWQRKVLDAIDAGKSLFVVAPTSAGKTFISFYAMKKILQANDDDVLVYVAPTKALVNQIAAEVQARFSKSYHHEGRSVWAIHTRDYRVNNPIGCQVLVTVPHVLQIMLMAPSNAQNPNSWARRVKRIIFDEVHCIGQAEDGIIWEQLLLLAPCPIIALSATVGNPLEFKQWLAGTQKAKGFDLEMIVHSTRYSDLRKFLYQPPIQQEFKGLDPVERLPIPGLDAETGDKTETHKVEDDLNPELALPKLIKKSDISRWESALKKQLWQWMKSPKSPILSVYDELKTQTRSRNIGDIPFDSTGSAKAAGVISSDTLSLLVDLRSRGALPAILFNYDRVGCEKILFKLLQLLLDAEQKYRDNNPKWAKRMAAYIKWKEAQDTKAAKKGANASKISGTTNSREVVHAAKDSGAAMTHADIARDDANREISPWESFDPEAPLPQFSFADTAKITHEELEERICSLSDQGLNPTFIHALRRGLAVHHAGMNRQYRQVVEMLFRKGYLTAVTATGTLALGLNMPCKTVVFAGDSVFLTALNYRQASGRAGRRGFDLLGNVVFHGIPKHRAMEIISSRLPDLRGQFPISVTLILRLFGLLHGTKDSEYAVKAVESLLMQTRLFLGGPASQMTVKHHVRFSIEYLRRQHLLSPNGVPLNFSGLISHLYFTENAVFALHSLLMKGYLHKLCKNINRAGKQRTVLLTLMTVLCHLFCRIPCTKYRNQEWLEKVVHRSPSIVLLPALPPKAAHILKDHNEETLEIFRTYVQTFVDQHLSHTPDDELPFTKRRVGPTQSEFVDTAAANISFLPPTVIRSPFSALSGFTDNFDTIHELCETVRAGVFLDESAIPYIPVYPHETNNVPWNAYIYDFFKHGDLEALVRDNGIKRGDVWFRLKDFSLILATIVTSLENFLGSNEVDDADMVDVQDVGDILEEERFDDDFVPQSSGAPRLTPETSGLESRATSRKGRQRLADSWEDESDSDEATEESPDQEYYPSSTDEGSVPFSASWVGDDGKSLVKVYKAFKLLQQGFDEKFRKVWA</sequence>
<evidence type="ECO:0000313" key="8">
    <source>
        <dbReference type="EMBL" id="GJC89533.1"/>
    </source>
</evidence>
<dbReference type="PROSITE" id="PS51192">
    <property type="entry name" value="HELICASE_ATP_BIND_1"/>
    <property type="match status" value="1"/>
</dbReference>
<dbReference type="PROSITE" id="PS51194">
    <property type="entry name" value="HELICASE_CTER"/>
    <property type="match status" value="1"/>
</dbReference>
<dbReference type="PANTHER" id="PTHR44533:SF4">
    <property type="entry name" value="DEAD_H RNA HELICASE, PUTATIVE-RELATED"/>
    <property type="match status" value="1"/>
</dbReference>
<dbReference type="InterPro" id="IPR027417">
    <property type="entry name" value="P-loop_NTPase"/>
</dbReference>
<keyword evidence="2" id="KW-0378">Hydrolase</keyword>
<dbReference type="FunFam" id="3.40.50.300:FF:001039">
    <property type="entry name" value="ATP-dependent RNA helicase DDX60"/>
    <property type="match status" value="1"/>
</dbReference>
<name>A0AA37LZK5_9PEZI</name>
<keyword evidence="9" id="KW-1185">Reference proteome</keyword>
<dbReference type="Gene3D" id="3.40.50.300">
    <property type="entry name" value="P-loop containing nucleotide triphosphate hydrolases"/>
    <property type="match status" value="2"/>
</dbReference>
<dbReference type="SMART" id="SM00487">
    <property type="entry name" value="DEXDc"/>
    <property type="match status" value="1"/>
</dbReference>
<evidence type="ECO:0000256" key="1">
    <source>
        <dbReference type="ARBA" id="ARBA00022741"/>
    </source>
</evidence>
<dbReference type="GO" id="GO:0003676">
    <property type="term" value="F:nucleic acid binding"/>
    <property type="evidence" value="ECO:0007669"/>
    <property type="project" value="InterPro"/>
</dbReference>
<protein>
    <submittedName>
        <fullName evidence="8">Helicase C694.02</fullName>
    </submittedName>
</protein>
<dbReference type="Pfam" id="PF26076">
    <property type="entry name" value="WHD_DDX60"/>
    <property type="match status" value="1"/>
</dbReference>
<evidence type="ECO:0000259" key="6">
    <source>
        <dbReference type="PROSITE" id="PS51192"/>
    </source>
</evidence>
<evidence type="ECO:0000256" key="5">
    <source>
        <dbReference type="SAM" id="MobiDB-lite"/>
    </source>
</evidence>
<accession>A0AA37LZK5</accession>
<evidence type="ECO:0000259" key="7">
    <source>
        <dbReference type="PROSITE" id="PS51194"/>
    </source>
</evidence>